<evidence type="ECO:0000256" key="11">
    <source>
        <dbReference type="ARBA" id="ARBA00025437"/>
    </source>
</evidence>
<keyword evidence="10" id="KW-0170">Cobalt</keyword>
<dbReference type="EC" id="1.17.4.1" evidence="13"/>
<keyword evidence="8 13" id="KW-0560">Oxidoreductase</keyword>
<dbReference type="Gene3D" id="3.10.28.10">
    <property type="entry name" value="Homing endonucleases"/>
    <property type="match status" value="1"/>
</dbReference>
<evidence type="ECO:0000256" key="3">
    <source>
        <dbReference type="ARBA" id="ARBA00022628"/>
    </source>
</evidence>
<dbReference type="PROSITE" id="PS50817">
    <property type="entry name" value="INTEIN_N_TER"/>
    <property type="match status" value="1"/>
</dbReference>
<dbReference type="GO" id="GO:0004748">
    <property type="term" value="F:ribonucleoside-diphosphate reductase activity, thioredoxin disulfide as acceptor"/>
    <property type="evidence" value="ECO:0007669"/>
    <property type="project" value="UniProtKB-EC"/>
</dbReference>
<dbReference type="Pfam" id="PF14528">
    <property type="entry name" value="LAGLIDADG_3"/>
    <property type="match status" value="1"/>
</dbReference>
<dbReference type="SMART" id="SM00306">
    <property type="entry name" value="HintN"/>
    <property type="match status" value="1"/>
</dbReference>
<dbReference type="OrthoDB" id="9762933at2"/>
<dbReference type="InterPro" id="IPR030934">
    <property type="entry name" value="Intein_C"/>
</dbReference>
<dbReference type="CDD" id="cd00081">
    <property type="entry name" value="Hint"/>
    <property type="match status" value="1"/>
</dbReference>
<name>K6PNQ7_9FIRM</name>
<evidence type="ECO:0000313" key="16">
    <source>
        <dbReference type="EMBL" id="EKP94502.1"/>
    </source>
</evidence>
<keyword evidence="4" id="KW-0237">DNA synthesis</keyword>
<dbReference type="RefSeq" id="WP_006904521.1">
    <property type="nucleotide sequence ID" value="NZ_JH976535.1"/>
</dbReference>
<dbReference type="InterPro" id="IPR000788">
    <property type="entry name" value="RNR_lg_C"/>
</dbReference>
<dbReference type="SUPFAM" id="SSF51294">
    <property type="entry name" value="Hedgehog/intein (Hint) domain"/>
    <property type="match status" value="1"/>
</dbReference>
<evidence type="ECO:0000256" key="7">
    <source>
        <dbReference type="ARBA" id="ARBA00023000"/>
    </source>
</evidence>
<dbReference type="InterPro" id="IPR004860">
    <property type="entry name" value="LAGLIDADG_dom"/>
</dbReference>
<dbReference type="SUPFAM" id="SSF51998">
    <property type="entry name" value="PFL-like glycyl radical enzymes"/>
    <property type="match status" value="1"/>
</dbReference>
<dbReference type="PROSITE" id="PS50819">
    <property type="entry name" value="INTEIN_ENDONUCLEASE"/>
    <property type="match status" value="1"/>
</dbReference>
<dbReference type="InterPro" id="IPR024434">
    <property type="entry name" value="TSCPD_dom"/>
</dbReference>
<dbReference type="UniPathway" id="UPA00326"/>
<dbReference type="GO" id="GO:0031419">
    <property type="term" value="F:cobalamin binding"/>
    <property type="evidence" value="ECO:0007669"/>
    <property type="project" value="UniProtKB-KW"/>
</dbReference>
<protein>
    <recommendedName>
        <fullName evidence="13">Ribonucleoside-diphosphate reductase</fullName>
        <ecNumber evidence="13">1.17.4.1</ecNumber>
    </recommendedName>
</protein>
<proteinExistence type="inferred from homology"/>
<dbReference type="InterPro" id="IPR003586">
    <property type="entry name" value="Hint_dom_C"/>
</dbReference>
<dbReference type="HOGENOM" id="CLU_000404_2_1_9"/>
<dbReference type="NCBIfam" id="TIGR01445">
    <property type="entry name" value="intein_Nterm"/>
    <property type="match status" value="1"/>
</dbReference>
<dbReference type="eggNOG" id="COG1372">
    <property type="taxonomic scope" value="Bacteria"/>
</dbReference>
<dbReference type="PRINTS" id="PR00379">
    <property type="entry name" value="INTEIN"/>
</dbReference>
<sequence>MELTGIRKTVFLDRYARKGPDGKPVESSPEEMWDRVARAIAEVEEPDRREVWERRFRQALDGFKFVPGGRILAGAGTGNKVTYYNCYVIPSPEDSRKGIMDNVSLMVEIMSRGGGVGVNLSTLRPRGTYVKGVNGTASGPVSWAEVYSTATGSVIQGGSRRGALMLMLDDDHPDIEEFITVKRDLTKITNANLSVCISDAFMEAVQQDLPWDLKWNGKVYKTVRARDLWELICESAWASGEPGVVFMERVNKRSNTWYCEPINCVNPCFVGSTRLATAEGLKTMEELYREGRPVTVLTDLRAEDAALQVVGAGAGFPRLGTRLRPAAPVMLTRRQAEVMRLVTEHGFEVVATPDHPFLTPAGYVALKDLRPGDVLFLQSGEGAWPADPQLPDEWHRAVAARGRMRGRIERGEAAPPRTWSRELGQVLGWLTGDGYVYRDQGKPRVGFVFGCDEADVLPVIRERIRRWFGVRGAVSTRNHTTALLYGSTVATFFESLGVRAVKAREKRVPEALWRAPREAVVGFLQGLFTSDGTVNRTDAKKSCSIRLASSSKALLQDVQLLLLNLGIVAALRERRAGGESRLPDSRRRLRRYATAPQYELILDKANRDRFLTEVGFMSPRKQEKVAAFVAGKARRSNRETYITRVVAVEPAGTADVYDTTEPVTHSLIANGLVAHNCGEQPLGPWGVCNLGAINLAAFVHEGELDLEGLKDTVAVAVRFLDNVIDATEYFFPENEKAQRYGVRRIGLGTMGLADMLIKLGVRYGSEKAFEVCDQVYRLIRDEAYRVSALLAQEKGPFPLFDREKYLQGWFIQRLPEDIRQLIAQHGIRNGFLLTQAPTGTTSLLAGVSSGIEPVFAFSFKRTDRTGTHIVYHELYKEWLEKHPDEPVPDYFVSADQLTPEEHVRMQAVIQQYVDASISKTVNAPREHTVDQVRTLYRLAYELGCKGITYYRDGSREGVLHKLDDGEKGRQGKGAAQGAAAAGAGAGPDTGGAGEPQQPAVAVTGAPGTPGGLRVTWGQIRPIERPSKLNGFTVRRTTPLGNLYLTLNTFNGYPFELFAQIGKAGSDVAAFTEAIARLVSLAFRAGIDPHEVVEQLRGIGGSRSVGFGPNRVLSVPDAIAQFLDDYLAGKIERDPVDEVAAGQLTVFPGDPAQEAREVVAAARAGQGAAAADEPAGGTGAGLAGDAGTGAQGSGGAAGNGAAGNGTARTDGVTAGGRALAAGGTAGHGRQGAAPITGGNGRELSMNLCPECGSHALVHEEGCSKCLACGYSEC</sequence>
<comment type="similarity">
    <text evidence="2">Belongs to the ribonucleoside diphosphate reductase class-2 family.</text>
</comment>
<evidence type="ECO:0000313" key="17">
    <source>
        <dbReference type="Proteomes" id="UP000005710"/>
    </source>
</evidence>
<evidence type="ECO:0000256" key="1">
    <source>
        <dbReference type="ARBA" id="ARBA00001922"/>
    </source>
</evidence>
<reference evidence="16" key="1">
    <citation type="submission" date="2010-10" db="EMBL/GenBank/DDBJ databases">
        <authorList>
            <consortium name="US DOE Joint Genome Institute (JGI-PGF)"/>
            <person name="Lucas S."/>
            <person name="Copeland A."/>
            <person name="Lapidus A."/>
            <person name="Bruce D."/>
            <person name="Goodwin L."/>
            <person name="Pitluck S."/>
            <person name="Kyrpides N."/>
            <person name="Mavromatis K."/>
            <person name="Detter J.C."/>
            <person name="Han C."/>
            <person name="Land M."/>
            <person name="Hauser L."/>
            <person name="Markowitz V."/>
            <person name="Cheng J.-F."/>
            <person name="Hugenholtz P."/>
            <person name="Woyke T."/>
            <person name="Wu D."/>
            <person name="Pukall R."/>
            <person name="Wahrenburg C."/>
            <person name="Brambilla E."/>
            <person name="Klenk H.-P."/>
            <person name="Eisen J.A."/>
        </authorList>
    </citation>
    <scope>NUCLEOTIDE SEQUENCE [LARGE SCALE GENOMIC DNA]</scope>
    <source>
        <strain evidence="16">DSM 13965</strain>
    </source>
</reference>
<keyword evidence="6" id="KW-0068">Autocatalytic cleavage</keyword>
<keyword evidence="9 13" id="KW-0215">Deoxyribonucleotide synthesis</keyword>
<dbReference type="InterPro" id="IPR027434">
    <property type="entry name" value="Homing_endonucl"/>
</dbReference>
<dbReference type="Pfam" id="PF12637">
    <property type="entry name" value="TSCPD"/>
    <property type="match status" value="1"/>
</dbReference>
<evidence type="ECO:0000256" key="12">
    <source>
        <dbReference type="ARBA" id="ARBA00047754"/>
    </source>
</evidence>
<dbReference type="Pfam" id="PF14890">
    <property type="entry name" value="Intein_splicing"/>
    <property type="match status" value="1"/>
</dbReference>
<dbReference type="Pfam" id="PF00317">
    <property type="entry name" value="Ribonuc_red_lgN"/>
    <property type="match status" value="1"/>
</dbReference>
<dbReference type="GO" id="GO:0005524">
    <property type="term" value="F:ATP binding"/>
    <property type="evidence" value="ECO:0007669"/>
    <property type="project" value="InterPro"/>
</dbReference>
<keyword evidence="3" id="KW-0846">Cobalamin</keyword>
<evidence type="ECO:0000256" key="13">
    <source>
        <dbReference type="RuleBase" id="RU003410"/>
    </source>
</evidence>
<feature type="domain" description="DOD-type homing endonuclease" evidence="15">
    <location>
        <begin position="426"/>
        <end position="567"/>
    </location>
</feature>
<comment type="cofactor">
    <cofactor evidence="1">
        <name>adenosylcob(III)alamin</name>
        <dbReference type="ChEBI" id="CHEBI:18408"/>
    </cofactor>
</comment>
<dbReference type="InterPro" id="IPR013509">
    <property type="entry name" value="RNR_lsu_N"/>
</dbReference>
<evidence type="ECO:0000256" key="10">
    <source>
        <dbReference type="ARBA" id="ARBA00023285"/>
    </source>
</evidence>
<evidence type="ECO:0000256" key="9">
    <source>
        <dbReference type="ARBA" id="ARBA00023116"/>
    </source>
</evidence>
<dbReference type="SMART" id="SM00305">
    <property type="entry name" value="HintC"/>
    <property type="match status" value="1"/>
</dbReference>
<dbReference type="InterPro" id="IPR050862">
    <property type="entry name" value="RdRp_reductase_class-2"/>
</dbReference>
<comment type="similarity">
    <text evidence="13">Belongs to the ribonucleoside diphosphate reductase large chain family.</text>
</comment>
<dbReference type="GO" id="GO:0009263">
    <property type="term" value="P:deoxyribonucleotide biosynthetic process"/>
    <property type="evidence" value="ECO:0007669"/>
    <property type="project" value="UniProtKB-KW"/>
</dbReference>
<dbReference type="Gene3D" id="2.170.16.10">
    <property type="entry name" value="Hedgehog/Intein (Hint) domain"/>
    <property type="match status" value="2"/>
</dbReference>
<keyword evidence="5" id="KW-0547">Nucleotide-binding</keyword>
<dbReference type="InterPro" id="IPR003587">
    <property type="entry name" value="Hint_dom_N"/>
</dbReference>
<reference evidence="16" key="2">
    <citation type="submission" date="2012-10" db="EMBL/GenBank/DDBJ databases">
        <title>Improved high-quality draft of Thermaerobacter subterraneus C21, DSM 13965.</title>
        <authorList>
            <consortium name="DOE Joint Genome Institute"/>
            <person name="Eisen J."/>
            <person name="Huntemann M."/>
            <person name="Wei C.-L."/>
            <person name="Han J."/>
            <person name="Detter J.C."/>
            <person name="Han C."/>
            <person name="Tapia R."/>
            <person name="Chen A."/>
            <person name="Kyrpides N."/>
            <person name="Mavromatis K."/>
            <person name="Markowitz V."/>
            <person name="Szeto E."/>
            <person name="Ivanova N."/>
            <person name="Mikhailova N."/>
            <person name="Ovchinnikova G."/>
            <person name="Pagani I."/>
            <person name="Pati A."/>
            <person name="Goodwin L."/>
            <person name="Nordberg H.P."/>
            <person name="Cantor M.N."/>
            <person name="Hua S.X."/>
            <person name="Woyke T."/>
            <person name="Eisen J."/>
            <person name="Klenk H.-P."/>
        </authorList>
    </citation>
    <scope>NUCLEOTIDE SEQUENCE [LARGE SCALE GENOMIC DNA]</scope>
    <source>
        <strain evidence="16">DSM 13965</strain>
    </source>
</reference>
<comment type="catalytic activity">
    <reaction evidence="12 13">
        <text>a 2'-deoxyribonucleoside 5'-diphosphate + [thioredoxin]-disulfide + H2O = a ribonucleoside 5'-diphosphate + [thioredoxin]-dithiol</text>
        <dbReference type="Rhea" id="RHEA:23252"/>
        <dbReference type="Rhea" id="RHEA-COMP:10698"/>
        <dbReference type="Rhea" id="RHEA-COMP:10700"/>
        <dbReference type="ChEBI" id="CHEBI:15377"/>
        <dbReference type="ChEBI" id="CHEBI:29950"/>
        <dbReference type="ChEBI" id="CHEBI:50058"/>
        <dbReference type="ChEBI" id="CHEBI:57930"/>
        <dbReference type="ChEBI" id="CHEBI:73316"/>
        <dbReference type="EC" id="1.17.4.1"/>
    </reaction>
</comment>
<dbReference type="PANTHER" id="PTHR43371">
    <property type="entry name" value="VITAMIN B12-DEPENDENT RIBONUCLEOTIDE REDUCTASE"/>
    <property type="match status" value="1"/>
</dbReference>
<dbReference type="EMBL" id="AENY02000003">
    <property type="protein sequence ID" value="EKP94502.1"/>
    <property type="molecule type" value="Genomic_DNA"/>
</dbReference>
<evidence type="ECO:0000256" key="14">
    <source>
        <dbReference type="SAM" id="MobiDB-lite"/>
    </source>
</evidence>
<comment type="function">
    <text evidence="13">Provides the precursors necessary for DNA synthesis. Catalyzes the biosynthesis of deoxyribonucleotides from the corresponding ribonucleotides.</text>
</comment>
<dbReference type="PANTHER" id="PTHR43371:SF1">
    <property type="entry name" value="RIBONUCLEOSIDE-DIPHOSPHATE REDUCTASE"/>
    <property type="match status" value="1"/>
</dbReference>
<dbReference type="InterPro" id="IPR006141">
    <property type="entry name" value="Intein_N"/>
</dbReference>
<comment type="caution">
    <text evidence="16">The sequence shown here is derived from an EMBL/GenBank/DDBJ whole genome shotgun (WGS) entry which is preliminary data.</text>
</comment>
<feature type="compositionally biased region" description="Low complexity" evidence="14">
    <location>
        <begin position="972"/>
        <end position="982"/>
    </location>
</feature>
<dbReference type="NCBIfam" id="TIGR01443">
    <property type="entry name" value="intein_Cterm"/>
    <property type="match status" value="1"/>
</dbReference>
<evidence type="ECO:0000256" key="5">
    <source>
        <dbReference type="ARBA" id="ARBA00022741"/>
    </source>
</evidence>
<dbReference type="SUPFAM" id="SSF55608">
    <property type="entry name" value="Homing endonucleases"/>
    <property type="match status" value="1"/>
</dbReference>
<feature type="region of interest" description="Disordered" evidence="14">
    <location>
        <begin position="961"/>
        <end position="1007"/>
    </location>
</feature>
<evidence type="ECO:0000259" key="15">
    <source>
        <dbReference type="PROSITE" id="PS50819"/>
    </source>
</evidence>
<dbReference type="GO" id="GO:0071897">
    <property type="term" value="P:DNA biosynthetic process"/>
    <property type="evidence" value="ECO:0007669"/>
    <property type="project" value="UniProtKB-KW"/>
</dbReference>
<evidence type="ECO:0000256" key="4">
    <source>
        <dbReference type="ARBA" id="ARBA00022634"/>
    </source>
</evidence>
<keyword evidence="7" id="KW-0651">Protein splicing</keyword>
<evidence type="ECO:0000256" key="6">
    <source>
        <dbReference type="ARBA" id="ARBA00022813"/>
    </source>
</evidence>
<evidence type="ECO:0000256" key="8">
    <source>
        <dbReference type="ARBA" id="ARBA00023002"/>
    </source>
</evidence>
<dbReference type="GO" id="GO:0004519">
    <property type="term" value="F:endonuclease activity"/>
    <property type="evidence" value="ECO:0007669"/>
    <property type="project" value="InterPro"/>
</dbReference>
<gene>
    <name evidence="16" type="ORF">ThesuDRAFT_02240</name>
</gene>
<dbReference type="Pfam" id="PF02867">
    <property type="entry name" value="Ribonuc_red_lgC"/>
    <property type="match status" value="1"/>
</dbReference>
<comment type="function">
    <text evidence="11">Catalyzes the reduction of ribonucleotides to deoxyribonucleotides. May function to provide a pool of deoxyribonucleotide precursors for DNA repair during oxygen limitation and/or for immediate growth after restoration of oxygen.</text>
</comment>
<evidence type="ECO:0000256" key="2">
    <source>
        <dbReference type="ARBA" id="ARBA00007405"/>
    </source>
</evidence>
<dbReference type="Gene3D" id="3.20.70.20">
    <property type="match status" value="2"/>
</dbReference>
<dbReference type="PROSITE" id="PS50818">
    <property type="entry name" value="INTEIN_C_TER"/>
    <property type="match status" value="1"/>
</dbReference>
<organism evidence="16 17">
    <name type="scientific">Thermaerobacter subterraneus DSM 13965</name>
    <dbReference type="NCBI Taxonomy" id="867903"/>
    <lineage>
        <taxon>Bacteria</taxon>
        <taxon>Bacillati</taxon>
        <taxon>Bacillota</taxon>
        <taxon>Clostridia</taxon>
        <taxon>Eubacteriales</taxon>
        <taxon>Clostridiales Family XVII. Incertae Sedis</taxon>
        <taxon>Thermaerobacter</taxon>
    </lineage>
</organism>
<dbReference type="GO" id="GO:0016539">
    <property type="term" value="P:intein-mediated protein splicing"/>
    <property type="evidence" value="ECO:0007669"/>
    <property type="project" value="InterPro"/>
</dbReference>
<accession>K6PNQ7</accession>
<dbReference type="InterPro" id="IPR004042">
    <property type="entry name" value="Intein_endonuc_central"/>
</dbReference>
<dbReference type="STRING" id="867903.ThesuDRAFT_02240"/>
<dbReference type="AlphaFoldDB" id="K6PNQ7"/>
<dbReference type="Proteomes" id="UP000005710">
    <property type="component" value="Unassembled WGS sequence"/>
</dbReference>
<dbReference type="InterPro" id="IPR036844">
    <property type="entry name" value="Hint_dom_sf"/>
</dbReference>
<keyword evidence="17" id="KW-1185">Reference proteome</keyword>
<feature type="compositionally biased region" description="Gly residues" evidence="14">
    <location>
        <begin position="983"/>
        <end position="993"/>
    </location>
</feature>
<dbReference type="eggNOG" id="COG0209">
    <property type="taxonomic scope" value="Bacteria"/>
</dbReference>
<dbReference type="InterPro" id="IPR006142">
    <property type="entry name" value="INTEIN"/>
</dbReference>